<keyword evidence="7" id="KW-0346">Stress response</keyword>
<dbReference type="EMBL" id="CADCWO010000050">
    <property type="protein sequence ID" value="CAA9563115.1"/>
    <property type="molecule type" value="Genomic_DNA"/>
</dbReference>
<evidence type="ECO:0008006" key="9">
    <source>
        <dbReference type="Google" id="ProtNLM"/>
    </source>
</evidence>
<evidence type="ECO:0000256" key="2">
    <source>
        <dbReference type="ARBA" id="ARBA00022649"/>
    </source>
</evidence>
<keyword evidence="2" id="KW-1277">Toxin-antitoxin system</keyword>
<accession>A0A6J4UY60</accession>
<keyword evidence="6" id="KW-0694">RNA-binding</keyword>
<evidence type="ECO:0000256" key="4">
    <source>
        <dbReference type="ARBA" id="ARBA00022759"/>
    </source>
</evidence>
<reference evidence="8" key="1">
    <citation type="submission" date="2020-02" db="EMBL/GenBank/DDBJ databases">
        <authorList>
            <person name="Meier V. D."/>
        </authorList>
    </citation>
    <scope>NUCLEOTIDE SEQUENCE</scope>
    <source>
        <strain evidence="8">AVDCRST_MAG81</strain>
    </source>
</reference>
<evidence type="ECO:0000256" key="7">
    <source>
        <dbReference type="ARBA" id="ARBA00023016"/>
    </source>
</evidence>
<name>A0A6J4UY60_9CYAN</name>
<comment type="similarity">
    <text evidence="1">Belongs to the HicA mRNA interferase family.</text>
</comment>
<protein>
    <recommendedName>
        <fullName evidence="9">Type II toxin-antitoxin system HicA family toxin</fullName>
    </recommendedName>
</protein>
<evidence type="ECO:0000256" key="6">
    <source>
        <dbReference type="ARBA" id="ARBA00022884"/>
    </source>
</evidence>
<sequence>MPKKIREIKAMLTAAGFVARSGKGSHSNWKHPLLPLVITIARKDGEDAPRYLERKVEAALANLKEVEDGQS</sequence>
<keyword evidence="5" id="KW-0378">Hydrolase</keyword>
<dbReference type="GO" id="GO:0016787">
    <property type="term" value="F:hydrolase activity"/>
    <property type="evidence" value="ECO:0007669"/>
    <property type="project" value="UniProtKB-KW"/>
</dbReference>
<keyword evidence="3" id="KW-0540">Nuclease</keyword>
<dbReference type="InterPro" id="IPR012933">
    <property type="entry name" value="HicA_mRNA_interferase"/>
</dbReference>
<proteinExistence type="inferred from homology"/>
<dbReference type="Gene3D" id="3.30.920.30">
    <property type="entry name" value="Hypothetical protein"/>
    <property type="match status" value="1"/>
</dbReference>
<dbReference type="Pfam" id="PF07927">
    <property type="entry name" value="HicA_toxin"/>
    <property type="match status" value="1"/>
</dbReference>
<dbReference type="InterPro" id="IPR038570">
    <property type="entry name" value="HicA_sf"/>
</dbReference>
<evidence type="ECO:0000256" key="3">
    <source>
        <dbReference type="ARBA" id="ARBA00022722"/>
    </source>
</evidence>
<dbReference type="AlphaFoldDB" id="A0A6J4UY60"/>
<dbReference type="GO" id="GO:0003729">
    <property type="term" value="F:mRNA binding"/>
    <property type="evidence" value="ECO:0007669"/>
    <property type="project" value="InterPro"/>
</dbReference>
<dbReference type="SUPFAM" id="SSF54786">
    <property type="entry name" value="YcfA/nrd intein domain"/>
    <property type="match status" value="1"/>
</dbReference>
<evidence type="ECO:0000256" key="5">
    <source>
        <dbReference type="ARBA" id="ARBA00022801"/>
    </source>
</evidence>
<evidence type="ECO:0000256" key="1">
    <source>
        <dbReference type="ARBA" id="ARBA00006620"/>
    </source>
</evidence>
<organism evidence="8">
    <name type="scientific">uncultured Synechococcales cyanobacterium</name>
    <dbReference type="NCBI Taxonomy" id="1936017"/>
    <lineage>
        <taxon>Bacteria</taxon>
        <taxon>Bacillati</taxon>
        <taxon>Cyanobacteriota</taxon>
        <taxon>Cyanophyceae</taxon>
        <taxon>Synechococcales</taxon>
        <taxon>environmental samples</taxon>
    </lineage>
</organism>
<dbReference type="GO" id="GO:0004519">
    <property type="term" value="F:endonuclease activity"/>
    <property type="evidence" value="ECO:0007669"/>
    <property type="project" value="UniProtKB-KW"/>
</dbReference>
<gene>
    <name evidence="8" type="ORF">AVDCRST_MAG81-818</name>
</gene>
<keyword evidence="4" id="KW-0255">Endonuclease</keyword>
<evidence type="ECO:0000313" key="8">
    <source>
        <dbReference type="EMBL" id="CAA9563115.1"/>
    </source>
</evidence>